<name>A0ABD6C0L7_9EURY</name>
<feature type="transmembrane region" description="Helical" evidence="1">
    <location>
        <begin position="42"/>
        <end position="68"/>
    </location>
</feature>
<accession>A0ABD6C0L7</accession>
<proteinExistence type="predicted"/>
<evidence type="ECO:0000313" key="4">
    <source>
        <dbReference type="Proteomes" id="UP001597185"/>
    </source>
</evidence>
<keyword evidence="4" id="KW-1185">Reference proteome</keyword>
<dbReference type="Pfam" id="PF26496">
    <property type="entry name" value="DUF8163"/>
    <property type="match status" value="1"/>
</dbReference>
<dbReference type="EMBL" id="JBHUDB010000003">
    <property type="protein sequence ID" value="MFD1570485.1"/>
    <property type="molecule type" value="Genomic_DNA"/>
</dbReference>
<dbReference type="RefSeq" id="WP_256419306.1">
    <property type="nucleotide sequence ID" value="NZ_JANHDL010000014.1"/>
</dbReference>
<organism evidence="3 4">
    <name type="scientific">Halorubrum laminariae</name>
    <dbReference type="NCBI Taxonomy" id="1433523"/>
    <lineage>
        <taxon>Archaea</taxon>
        <taxon>Methanobacteriati</taxon>
        <taxon>Methanobacteriota</taxon>
        <taxon>Stenosarchaea group</taxon>
        <taxon>Halobacteria</taxon>
        <taxon>Halobacteriales</taxon>
        <taxon>Haloferacaceae</taxon>
        <taxon>Halorubrum</taxon>
    </lineage>
</organism>
<protein>
    <recommendedName>
        <fullName evidence="2">DUF8163 domain-containing protein</fullName>
    </recommendedName>
</protein>
<feature type="transmembrane region" description="Helical" evidence="1">
    <location>
        <begin position="80"/>
        <end position="98"/>
    </location>
</feature>
<feature type="transmembrane region" description="Helical" evidence="1">
    <location>
        <begin position="104"/>
        <end position="121"/>
    </location>
</feature>
<dbReference type="AlphaFoldDB" id="A0ABD6C0L7"/>
<evidence type="ECO:0000259" key="2">
    <source>
        <dbReference type="Pfam" id="PF26496"/>
    </source>
</evidence>
<keyword evidence="1" id="KW-0472">Membrane</keyword>
<dbReference type="Proteomes" id="UP001597185">
    <property type="component" value="Unassembled WGS sequence"/>
</dbReference>
<gene>
    <name evidence="3" type="ORF">ACFR9T_07755</name>
</gene>
<evidence type="ECO:0000313" key="3">
    <source>
        <dbReference type="EMBL" id="MFD1570485.1"/>
    </source>
</evidence>
<sequence length="152" mass="15857">MSLLAVCVVGAVAGTVDTLVVTLPLLVVAFVVPAPLAFVAGHLALIPTIGTADTLLFGVVQIALLILLTEPARQHHVTSAMATTGVAYLALGGGIVLWFQRDLWVTGVLLCLIVAGGTYLMRRITLVRLGLVDPVTTRNADSTATQDTEAKE</sequence>
<keyword evidence="1" id="KW-0812">Transmembrane</keyword>
<keyword evidence="1" id="KW-1133">Transmembrane helix</keyword>
<dbReference type="InterPro" id="IPR058477">
    <property type="entry name" value="DUF8163"/>
</dbReference>
<feature type="domain" description="DUF8163" evidence="2">
    <location>
        <begin position="4"/>
        <end position="134"/>
    </location>
</feature>
<reference evidence="3 4" key="1">
    <citation type="journal article" date="2019" name="Int. J. Syst. Evol. Microbiol.">
        <title>The Global Catalogue of Microorganisms (GCM) 10K type strain sequencing project: providing services to taxonomists for standard genome sequencing and annotation.</title>
        <authorList>
            <consortium name="The Broad Institute Genomics Platform"/>
            <consortium name="The Broad Institute Genome Sequencing Center for Infectious Disease"/>
            <person name="Wu L."/>
            <person name="Ma J."/>
        </authorList>
    </citation>
    <scope>NUCLEOTIDE SEQUENCE [LARGE SCALE GENOMIC DNA]</scope>
    <source>
        <strain evidence="3 4">CGMCC 1.12689</strain>
    </source>
</reference>
<comment type="caution">
    <text evidence="3">The sequence shown here is derived from an EMBL/GenBank/DDBJ whole genome shotgun (WGS) entry which is preliminary data.</text>
</comment>
<evidence type="ECO:0000256" key="1">
    <source>
        <dbReference type="SAM" id="Phobius"/>
    </source>
</evidence>